<feature type="region of interest" description="Disordered" evidence="1">
    <location>
        <begin position="158"/>
        <end position="232"/>
    </location>
</feature>
<organism evidence="2 3">
    <name type="scientific">Flemingia macrophylla</name>
    <dbReference type="NCBI Taxonomy" id="520843"/>
    <lineage>
        <taxon>Eukaryota</taxon>
        <taxon>Viridiplantae</taxon>
        <taxon>Streptophyta</taxon>
        <taxon>Embryophyta</taxon>
        <taxon>Tracheophyta</taxon>
        <taxon>Spermatophyta</taxon>
        <taxon>Magnoliopsida</taxon>
        <taxon>eudicotyledons</taxon>
        <taxon>Gunneridae</taxon>
        <taxon>Pentapetalae</taxon>
        <taxon>rosids</taxon>
        <taxon>fabids</taxon>
        <taxon>Fabales</taxon>
        <taxon>Fabaceae</taxon>
        <taxon>Papilionoideae</taxon>
        <taxon>50 kb inversion clade</taxon>
        <taxon>NPAAA clade</taxon>
        <taxon>indigoferoid/millettioid clade</taxon>
        <taxon>Phaseoleae</taxon>
        <taxon>Flemingia</taxon>
    </lineage>
</organism>
<feature type="compositionally biased region" description="Basic and acidic residues" evidence="1">
    <location>
        <begin position="1"/>
        <end position="10"/>
    </location>
</feature>
<sequence>MREKPKKLEGENPGSLEISSGAPEPTCDAPAAGQTSKDLLSRSNIDISKDGVAGRPLSSNQLFSNTRRTQNFSVIQFKQPSDGSENPTGPLSLRLLGSVRLSFPCSCHRVTVILHRTAASQSRSTALRIYSHRQIPSHCPNEIVVRISIKHVSNYAAPLHGNEPHIRSQNGNSSRNTSQFGTASQDTSQPQPRVESPMETAGKFSAFDSSWNDSTGQKHSKSSGPARSNAPLIEIPEIPDSFADFESWLLDKSIFQGVTDR</sequence>
<name>A0ABD1LIM6_9FABA</name>
<dbReference type="AlphaFoldDB" id="A0ABD1LIM6"/>
<protein>
    <submittedName>
        <fullName evidence="2">Uncharacterized protein</fullName>
    </submittedName>
</protein>
<gene>
    <name evidence="2" type="ORF">Fmac_027756</name>
</gene>
<feature type="region of interest" description="Disordered" evidence="1">
    <location>
        <begin position="1"/>
        <end position="40"/>
    </location>
</feature>
<proteinExistence type="predicted"/>
<feature type="compositionally biased region" description="Polar residues" evidence="1">
    <location>
        <begin position="167"/>
        <end position="191"/>
    </location>
</feature>
<dbReference type="Proteomes" id="UP001603857">
    <property type="component" value="Unassembled WGS sequence"/>
</dbReference>
<keyword evidence="3" id="KW-1185">Reference proteome</keyword>
<evidence type="ECO:0000256" key="1">
    <source>
        <dbReference type="SAM" id="MobiDB-lite"/>
    </source>
</evidence>
<accession>A0ABD1LIM6</accession>
<dbReference type="EMBL" id="JBGMDY010000009">
    <property type="protein sequence ID" value="KAL2323377.1"/>
    <property type="molecule type" value="Genomic_DNA"/>
</dbReference>
<comment type="caution">
    <text evidence="2">The sequence shown here is derived from an EMBL/GenBank/DDBJ whole genome shotgun (WGS) entry which is preliminary data.</text>
</comment>
<evidence type="ECO:0000313" key="3">
    <source>
        <dbReference type="Proteomes" id="UP001603857"/>
    </source>
</evidence>
<evidence type="ECO:0000313" key="2">
    <source>
        <dbReference type="EMBL" id="KAL2323377.1"/>
    </source>
</evidence>
<reference evidence="2 3" key="1">
    <citation type="submission" date="2024-08" db="EMBL/GenBank/DDBJ databases">
        <title>Insights into the chromosomal genome structure of Flemingia macrophylla.</title>
        <authorList>
            <person name="Ding Y."/>
            <person name="Zhao Y."/>
            <person name="Bi W."/>
            <person name="Wu M."/>
            <person name="Zhao G."/>
            <person name="Gong Y."/>
            <person name="Li W."/>
            <person name="Zhang P."/>
        </authorList>
    </citation>
    <scope>NUCLEOTIDE SEQUENCE [LARGE SCALE GENOMIC DNA]</scope>
    <source>
        <strain evidence="2">DYQJB</strain>
        <tissue evidence="2">Leaf</tissue>
    </source>
</reference>
<feature type="compositionally biased region" description="Polar residues" evidence="1">
    <location>
        <begin position="207"/>
        <end position="226"/>
    </location>
</feature>